<dbReference type="AlphaFoldDB" id="A0AAU8JJ64"/>
<name>A0AAU8JJ64_9CYAN</name>
<reference evidence="2" key="1">
    <citation type="submission" date="2024-07" db="EMBL/GenBank/DDBJ databases">
        <authorList>
            <person name="Kim Y.J."/>
            <person name="Jeong J.Y."/>
        </authorList>
    </citation>
    <scope>NUCLEOTIDE SEQUENCE</scope>
    <source>
        <strain evidence="2">GIHE-MW2</strain>
    </source>
</reference>
<dbReference type="Pfam" id="PF13449">
    <property type="entry name" value="Phytase-like"/>
    <property type="match status" value="1"/>
</dbReference>
<dbReference type="InterPro" id="IPR027372">
    <property type="entry name" value="Phytase-like_dom"/>
</dbReference>
<organism evidence="2">
    <name type="scientific">Planktothricoides raciborskii GIHE-MW2</name>
    <dbReference type="NCBI Taxonomy" id="2792601"/>
    <lineage>
        <taxon>Bacteria</taxon>
        <taxon>Bacillati</taxon>
        <taxon>Cyanobacteriota</taxon>
        <taxon>Cyanophyceae</taxon>
        <taxon>Oscillatoriophycideae</taxon>
        <taxon>Oscillatoriales</taxon>
        <taxon>Oscillatoriaceae</taxon>
        <taxon>Planktothricoides</taxon>
    </lineage>
</organism>
<dbReference type="PANTHER" id="PTHR37957:SF1">
    <property type="entry name" value="PHYTASE-LIKE DOMAIN-CONTAINING PROTEIN"/>
    <property type="match status" value="1"/>
</dbReference>
<dbReference type="PANTHER" id="PTHR37957">
    <property type="entry name" value="BLR7070 PROTEIN"/>
    <property type="match status" value="1"/>
</dbReference>
<dbReference type="PROSITE" id="PS51257">
    <property type="entry name" value="PROKAR_LIPOPROTEIN"/>
    <property type="match status" value="1"/>
</dbReference>
<protein>
    <submittedName>
        <fullName evidence="2">Esterase-like activity of phytase family protein</fullName>
    </submittedName>
</protein>
<gene>
    <name evidence="2" type="ORF">ABWT76_001642</name>
</gene>
<evidence type="ECO:0000259" key="1">
    <source>
        <dbReference type="Pfam" id="PF13449"/>
    </source>
</evidence>
<proteinExistence type="predicted"/>
<feature type="domain" description="Phytase-like" evidence="1">
    <location>
        <begin position="59"/>
        <end position="374"/>
    </location>
</feature>
<dbReference type="EMBL" id="CP159837">
    <property type="protein sequence ID" value="XCM38770.1"/>
    <property type="molecule type" value="Genomic_DNA"/>
</dbReference>
<sequence>MKRENRQLISGVFTGILTCLIFLVGCSIPQVSAQERMFLDWSLEFLDAYQLPKQSFAKTPVGGLSGITYDRQRDRFYAISDDRGDYAPARFYTLKLNLNSEIPTAPRIENLEVEAVTFLTKEDGEPYPRGEINPEGIAFAAPNSLFISSEGVSDRGIPPFIHEFNRETGQFVSALPIPQSYIPDAKGSEQTLGVQDNLGFESLTINPRGFGDATVDPFRIFTATESPLQQDQDATNPEQPVINRLLHYLISDGPPLLIGEYAYPMSQDPRWSLIHSLSELLALDPGGHLLSLERSFGFLGYNAQIFQINLGGATDTSSIPSFIGLENKVQPIQKSLLLNLEDLGITLDNLEAMTLGPRLPDGSQSLILVSDDNFNADQMTQFLLFRLKKN</sequence>
<accession>A0AAU8JJ64</accession>
<evidence type="ECO:0000313" key="2">
    <source>
        <dbReference type="EMBL" id="XCM38770.1"/>
    </source>
</evidence>
<dbReference type="RefSeq" id="WP_231636557.1">
    <property type="nucleotide sequence ID" value="NZ_CP159837.1"/>
</dbReference>